<dbReference type="SUPFAM" id="SSF55073">
    <property type="entry name" value="Nucleotide cyclase"/>
    <property type="match status" value="1"/>
</dbReference>
<keyword evidence="4" id="KW-1185">Reference proteome</keyword>
<name>A0A917B0H2_9MICO</name>
<comment type="caution">
    <text evidence="3">The sequence shown here is derived from an EMBL/GenBank/DDBJ whole genome shotgun (WGS) entry which is preliminary data.</text>
</comment>
<feature type="transmembrane region" description="Helical" evidence="1">
    <location>
        <begin position="12"/>
        <end position="35"/>
    </location>
</feature>
<dbReference type="CDD" id="cd01949">
    <property type="entry name" value="GGDEF"/>
    <property type="match status" value="1"/>
</dbReference>
<evidence type="ECO:0000256" key="1">
    <source>
        <dbReference type="SAM" id="Phobius"/>
    </source>
</evidence>
<protein>
    <recommendedName>
        <fullName evidence="2">GGDEF domain-containing protein</fullName>
    </recommendedName>
</protein>
<evidence type="ECO:0000313" key="3">
    <source>
        <dbReference type="EMBL" id="GGF14530.1"/>
    </source>
</evidence>
<dbReference type="InterPro" id="IPR029787">
    <property type="entry name" value="Nucleotide_cyclase"/>
</dbReference>
<dbReference type="PANTHER" id="PTHR45138:SF9">
    <property type="entry name" value="DIGUANYLATE CYCLASE DGCM-RELATED"/>
    <property type="match status" value="1"/>
</dbReference>
<feature type="transmembrane region" description="Helical" evidence="1">
    <location>
        <begin position="141"/>
        <end position="161"/>
    </location>
</feature>
<dbReference type="GO" id="GO:0052621">
    <property type="term" value="F:diguanylate cyclase activity"/>
    <property type="evidence" value="ECO:0007669"/>
    <property type="project" value="TreeGrafter"/>
</dbReference>
<dbReference type="EMBL" id="BMGP01000001">
    <property type="protein sequence ID" value="GGF14530.1"/>
    <property type="molecule type" value="Genomic_DNA"/>
</dbReference>
<accession>A0A917B0H2</accession>
<keyword evidence="1" id="KW-0472">Membrane</keyword>
<dbReference type="FunFam" id="3.30.70.270:FF:000001">
    <property type="entry name" value="Diguanylate cyclase domain protein"/>
    <property type="match status" value="1"/>
</dbReference>
<dbReference type="GO" id="GO:1902201">
    <property type="term" value="P:negative regulation of bacterial-type flagellum-dependent cell motility"/>
    <property type="evidence" value="ECO:0007669"/>
    <property type="project" value="TreeGrafter"/>
</dbReference>
<gene>
    <name evidence="3" type="ORF">GCM10011399_05470</name>
</gene>
<dbReference type="SMART" id="SM00267">
    <property type="entry name" value="GGDEF"/>
    <property type="match status" value="1"/>
</dbReference>
<dbReference type="RefSeq" id="WP_188673281.1">
    <property type="nucleotide sequence ID" value="NZ_BMGP01000001.1"/>
</dbReference>
<dbReference type="InterPro" id="IPR043128">
    <property type="entry name" value="Rev_trsase/Diguanyl_cyclase"/>
</dbReference>
<evidence type="ECO:0000313" key="4">
    <source>
        <dbReference type="Proteomes" id="UP000598775"/>
    </source>
</evidence>
<feature type="transmembrane region" description="Helical" evidence="1">
    <location>
        <begin position="118"/>
        <end position="135"/>
    </location>
</feature>
<dbReference type="Proteomes" id="UP000598775">
    <property type="component" value="Unassembled WGS sequence"/>
</dbReference>
<dbReference type="InterPro" id="IPR050469">
    <property type="entry name" value="Diguanylate_Cyclase"/>
</dbReference>
<dbReference type="AlphaFoldDB" id="A0A917B0H2"/>
<sequence length="331" mass="35315">MKSFANRTPRQLRSLSLQIVAIPGALSLLVLALTADFDPEWVRAFVVLGAIAGVGVWVVARFTKRATGYFTLRVMALTMILTALIGITIQPAAIGTITAFVFLGIAVAASAFLYVRMALGFSIACTILGVLVIIVRSSIPVVASLIFIALMLITILVVLVLRQSLQAARDEAVALSLADALTGLANRRSMELNVPLMSALAERTDQHLGCLVLDLDHFKRVNDTYGHLVGDDVLKVTADALIKATRNSDLCVRVGGDEFSVFTIVTGKSELQAVAERLRAAIAELGVTPPTTVSVGGAIQRRTDTLDAVMLDADRALYRAKSTGRNAVQIS</sequence>
<dbReference type="Gene3D" id="3.30.70.270">
    <property type="match status" value="1"/>
</dbReference>
<keyword evidence="1" id="KW-0812">Transmembrane</keyword>
<dbReference type="NCBIfam" id="TIGR00254">
    <property type="entry name" value="GGDEF"/>
    <property type="match status" value="1"/>
</dbReference>
<dbReference type="Pfam" id="PF00990">
    <property type="entry name" value="GGDEF"/>
    <property type="match status" value="1"/>
</dbReference>
<reference evidence="3 4" key="1">
    <citation type="journal article" date="2014" name="Int. J. Syst. Evol. Microbiol.">
        <title>Complete genome sequence of Corynebacterium casei LMG S-19264T (=DSM 44701T), isolated from a smear-ripened cheese.</title>
        <authorList>
            <consortium name="US DOE Joint Genome Institute (JGI-PGF)"/>
            <person name="Walter F."/>
            <person name="Albersmeier A."/>
            <person name="Kalinowski J."/>
            <person name="Ruckert C."/>
        </authorList>
    </citation>
    <scope>NUCLEOTIDE SEQUENCE [LARGE SCALE GENOMIC DNA]</scope>
    <source>
        <strain evidence="3 4">CGMCC 1.12976</strain>
    </source>
</reference>
<dbReference type="GO" id="GO:0043709">
    <property type="term" value="P:cell adhesion involved in single-species biofilm formation"/>
    <property type="evidence" value="ECO:0007669"/>
    <property type="project" value="TreeGrafter"/>
</dbReference>
<feature type="domain" description="GGDEF" evidence="2">
    <location>
        <begin position="206"/>
        <end position="331"/>
    </location>
</feature>
<evidence type="ECO:0000259" key="2">
    <source>
        <dbReference type="PROSITE" id="PS50887"/>
    </source>
</evidence>
<organism evidence="3 4">
    <name type="scientific">Subtercola lobariae</name>
    <dbReference type="NCBI Taxonomy" id="1588641"/>
    <lineage>
        <taxon>Bacteria</taxon>
        <taxon>Bacillati</taxon>
        <taxon>Actinomycetota</taxon>
        <taxon>Actinomycetes</taxon>
        <taxon>Micrococcales</taxon>
        <taxon>Microbacteriaceae</taxon>
        <taxon>Subtercola</taxon>
    </lineage>
</organism>
<keyword evidence="1" id="KW-1133">Transmembrane helix</keyword>
<feature type="transmembrane region" description="Helical" evidence="1">
    <location>
        <begin position="41"/>
        <end position="60"/>
    </location>
</feature>
<dbReference type="GO" id="GO:0005886">
    <property type="term" value="C:plasma membrane"/>
    <property type="evidence" value="ECO:0007669"/>
    <property type="project" value="TreeGrafter"/>
</dbReference>
<proteinExistence type="predicted"/>
<dbReference type="PANTHER" id="PTHR45138">
    <property type="entry name" value="REGULATORY COMPONENTS OF SENSORY TRANSDUCTION SYSTEM"/>
    <property type="match status" value="1"/>
</dbReference>
<dbReference type="InterPro" id="IPR000160">
    <property type="entry name" value="GGDEF_dom"/>
</dbReference>
<feature type="transmembrane region" description="Helical" evidence="1">
    <location>
        <begin position="67"/>
        <end position="87"/>
    </location>
</feature>
<feature type="transmembrane region" description="Helical" evidence="1">
    <location>
        <begin position="93"/>
        <end position="113"/>
    </location>
</feature>
<dbReference type="PROSITE" id="PS50887">
    <property type="entry name" value="GGDEF"/>
    <property type="match status" value="1"/>
</dbReference>